<name>A0A7N2MUY5_QUELO</name>
<keyword evidence="2" id="KW-1185">Reference proteome</keyword>
<dbReference type="AlphaFoldDB" id="A0A7N2MUY5"/>
<dbReference type="EMBL" id="LRBV02000011">
    <property type="status" value="NOT_ANNOTATED_CDS"/>
    <property type="molecule type" value="Genomic_DNA"/>
</dbReference>
<accession>A0A7N2MUY5</accession>
<reference evidence="1 2" key="1">
    <citation type="journal article" date="2016" name="G3 (Bethesda)">
        <title>First Draft Assembly and Annotation of the Genome of a California Endemic Oak Quercus lobata Nee (Fagaceae).</title>
        <authorList>
            <person name="Sork V.L."/>
            <person name="Fitz-Gibbon S.T."/>
            <person name="Puiu D."/>
            <person name="Crepeau M."/>
            <person name="Gugger P.F."/>
            <person name="Sherman R."/>
            <person name="Stevens K."/>
            <person name="Langley C.H."/>
            <person name="Pellegrini M."/>
            <person name="Salzberg S.L."/>
        </authorList>
    </citation>
    <scope>NUCLEOTIDE SEQUENCE [LARGE SCALE GENOMIC DNA]</scope>
    <source>
        <strain evidence="1 2">cv. SW786</strain>
    </source>
</reference>
<dbReference type="Proteomes" id="UP000594261">
    <property type="component" value="Chromosome 11"/>
</dbReference>
<evidence type="ECO:0000313" key="2">
    <source>
        <dbReference type="Proteomes" id="UP000594261"/>
    </source>
</evidence>
<proteinExistence type="predicted"/>
<protein>
    <submittedName>
        <fullName evidence="1">Uncharacterized protein</fullName>
    </submittedName>
</protein>
<sequence>MVAARLARQRRRMIMYKKRMAKMHSTNIVSSKKFGGGSHRKKKHKDIAMIHDTDSCKRARLNRRMSHCSDLFLAVFSVLVLLHSQHRFRYHNSCRSLSPLKLRRLQPSSLGSGPAAAVVE</sequence>
<dbReference type="Gramene" id="QL11p009211:mrna">
    <property type="protein sequence ID" value="QL11p009211:mrna"/>
    <property type="gene ID" value="QL11p009211"/>
</dbReference>
<dbReference type="EnsemblPlants" id="QL11p009211:mrna">
    <property type="protein sequence ID" value="QL11p009211:mrna"/>
    <property type="gene ID" value="QL11p009211"/>
</dbReference>
<dbReference type="InParanoid" id="A0A7N2MUY5"/>
<reference evidence="1" key="2">
    <citation type="submission" date="2021-01" db="UniProtKB">
        <authorList>
            <consortium name="EnsemblPlants"/>
        </authorList>
    </citation>
    <scope>IDENTIFICATION</scope>
</reference>
<evidence type="ECO:0000313" key="1">
    <source>
        <dbReference type="EnsemblPlants" id="QL11p009211:mrna"/>
    </source>
</evidence>
<organism evidence="1 2">
    <name type="scientific">Quercus lobata</name>
    <name type="common">Valley oak</name>
    <dbReference type="NCBI Taxonomy" id="97700"/>
    <lineage>
        <taxon>Eukaryota</taxon>
        <taxon>Viridiplantae</taxon>
        <taxon>Streptophyta</taxon>
        <taxon>Embryophyta</taxon>
        <taxon>Tracheophyta</taxon>
        <taxon>Spermatophyta</taxon>
        <taxon>Magnoliopsida</taxon>
        <taxon>eudicotyledons</taxon>
        <taxon>Gunneridae</taxon>
        <taxon>Pentapetalae</taxon>
        <taxon>rosids</taxon>
        <taxon>fabids</taxon>
        <taxon>Fagales</taxon>
        <taxon>Fagaceae</taxon>
        <taxon>Quercus</taxon>
    </lineage>
</organism>